<keyword evidence="3" id="KW-1185">Reference proteome</keyword>
<evidence type="ECO:0000256" key="1">
    <source>
        <dbReference type="SAM" id="SignalP"/>
    </source>
</evidence>
<dbReference type="AlphaFoldDB" id="A0AA40C0U5"/>
<accession>A0AA40C0U5</accession>
<evidence type="ECO:0000313" key="2">
    <source>
        <dbReference type="EMBL" id="KAK0620569.1"/>
    </source>
</evidence>
<proteinExistence type="predicted"/>
<comment type="caution">
    <text evidence="2">The sequence shown here is derived from an EMBL/GenBank/DDBJ whole genome shotgun (WGS) entry which is preliminary data.</text>
</comment>
<name>A0AA40C0U5_9PEZI</name>
<sequence>MKLAPLAAAAGLIAFVSAKSAPSALFDWSYTLNPSAPVVNTNAELHALSAAYNETVSIELLDGQLAVVEQFTKTQVGILGGELYESASAAYPDEGAIASMKKSGETKMLEGELNGLLAMVEKGVSMDSALAKRRTERRATGLEKRNCVCPIIIWSCPWFDGCAGLCVTFICTG</sequence>
<gene>
    <name evidence="2" type="ORF">B0T14DRAFT_587003</name>
</gene>
<reference evidence="2" key="1">
    <citation type="submission" date="2023-06" db="EMBL/GenBank/DDBJ databases">
        <title>Genome-scale phylogeny and comparative genomics of the fungal order Sordariales.</title>
        <authorList>
            <consortium name="Lawrence Berkeley National Laboratory"/>
            <person name="Hensen N."/>
            <person name="Bonometti L."/>
            <person name="Westerberg I."/>
            <person name="Brannstrom I.O."/>
            <person name="Guillou S."/>
            <person name="Cros-Aarteil S."/>
            <person name="Calhoun S."/>
            <person name="Haridas S."/>
            <person name="Kuo A."/>
            <person name="Mondo S."/>
            <person name="Pangilinan J."/>
            <person name="Riley R."/>
            <person name="Labutti K."/>
            <person name="Andreopoulos B."/>
            <person name="Lipzen A."/>
            <person name="Chen C."/>
            <person name="Yanf M."/>
            <person name="Daum C."/>
            <person name="Ng V."/>
            <person name="Clum A."/>
            <person name="Steindorff A."/>
            <person name="Ohm R."/>
            <person name="Martin F."/>
            <person name="Silar P."/>
            <person name="Natvig D."/>
            <person name="Lalanne C."/>
            <person name="Gautier V."/>
            <person name="Ament-Velasquez S.L."/>
            <person name="Kruys A."/>
            <person name="Hutchinson M.I."/>
            <person name="Powell A.J."/>
            <person name="Barry K."/>
            <person name="Miller A.N."/>
            <person name="Grigoriev I.V."/>
            <person name="Debuchy R."/>
            <person name="Gladieux P."/>
            <person name="Thoren M.H."/>
            <person name="Johannesson H."/>
        </authorList>
    </citation>
    <scope>NUCLEOTIDE SEQUENCE</scope>
    <source>
        <strain evidence="2">CBS 606.72</strain>
    </source>
</reference>
<feature type="signal peptide" evidence="1">
    <location>
        <begin position="1"/>
        <end position="18"/>
    </location>
</feature>
<dbReference type="Proteomes" id="UP001175000">
    <property type="component" value="Unassembled WGS sequence"/>
</dbReference>
<dbReference type="EMBL" id="JAULSU010000004">
    <property type="protein sequence ID" value="KAK0620569.1"/>
    <property type="molecule type" value="Genomic_DNA"/>
</dbReference>
<keyword evidence="1" id="KW-0732">Signal</keyword>
<organism evidence="2 3">
    <name type="scientific">Immersiella caudata</name>
    <dbReference type="NCBI Taxonomy" id="314043"/>
    <lineage>
        <taxon>Eukaryota</taxon>
        <taxon>Fungi</taxon>
        <taxon>Dikarya</taxon>
        <taxon>Ascomycota</taxon>
        <taxon>Pezizomycotina</taxon>
        <taxon>Sordariomycetes</taxon>
        <taxon>Sordariomycetidae</taxon>
        <taxon>Sordariales</taxon>
        <taxon>Lasiosphaeriaceae</taxon>
        <taxon>Immersiella</taxon>
    </lineage>
</organism>
<evidence type="ECO:0000313" key="3">
    <source>
        <dbReference type="Proteomes" id="UP001175000"/>
    </source>
</evidence>
<protein>
    <submittedName>
        <fullName evidence="2">Uncharacterized protein</fullName>
    </submittedName>
</protein>
<feature type="chain" id="PRO_5041321308" evidence="1">
    <location>
        <begin position="19"/>
        <end position="173"/>
    </location>
</feature>